<dbReference type="GO" id="GO:0003677">
    <property type="term" value="F:DNA binding"/>
    <property type="evidence" value="ECO:0007669"/>
    <property type="project" value="InterPro"/>
</dbReference>
<comment type="similarity">
    <text evidence="2">Belongs to the activator 1 small subunits family.</text>
</comment>
<evidence type="ECO:0000313" key="8">
    <source>
        <dbReference type="EMBL" id="EDP52210.1"/>
    </source>
</evidence>
<proteinExistence type="inferred from homology"/>
<dbReference type="GO" id="GO:0005524">
    <property type="term" value="F:ATP binding"/>
    <property type="evidence" value="ECO:0007669"/>
    <property type="project" value="UniProtKB-KW"/>
</dbReference>
<organism evidence="8 9">
    <name type="scientific">Aspergillus fumigatus (strain CBS 144.89 / FGSC A1163 / CEA10)</name>
    <name type="common">Neosartorya fumigata</name>
    <dbReference type="NCBI Taxonomy" id="451804"/>
    <lineage>
        <taxon>Eukaryota</taxon>
        <taxon>Fungi</taxon>
        <taxon>Dikarya</taxon>
        <taxon>Ascomycota</taxon>
        <taxon>Pezizomycotina</taxon>
        <taxon>Eurotiomycetes</taxon>
        <taxon>Eurotiomycetidae</taxon>
        <taxon>Eurotiales</taxon>
        <taxon>Aspergillaceae</taxon>
        <taxon>Aspergillus</taxon>
        <taxon>Aspergillus subgen. Fumigati</taxon>
    </lineage>
</organism>
<evidence type="ECO:0000256" key="1">
    <source>
        <dbReference type="ARBA" id="ARBA00004123"/>
    </source>
</evidence>
<dbReference type="InterPro" id="IPR013748">
    <property type="entry name" value="Rep_factorC_C"/>
</dbReference>
<dbReference type="PhylomeDB" id="B0Y2N9"/>
<dbReference type="OrthoDB" id="4199794at2759"/>
<keyword evidence="3" id="KW-0235">DNA replication</keyword>
<dbReference type="InterPro" id="IPR027417">
    <property type="entry name" value="P-loop_NTPase"/>
</dbReference>
<evidence type="ECO:0000259" key="7">
    <source>
        <dbReference type="SMART" id="SM00382"/>
    </source>
</evidence>
<sequence length="389" mass="43117">MHHTSFSAKSSTAETDDVLPWQDKYRPATLKQVVGQDETLSVLKSFMIHRKFPHLLFHGPPGTGKTSTILALARQLYGDADMSQMVLELNASDDRSVHDVQIRIKAFASTRPIFKVPLRESPYNMFKLVILDEADTMDHTAQMALRRIIEDYAAFTRFCIITNNIHKLLPALISRCARLRFPPLRPSAIRTLLLQVATTENIQVRPEALEYLSTTSHGDMRQALAVLQECHLNSTFWSDDEPTTTISRIKFLMMASETSQQASTSNLPAQGVITVETIQEYTHTPLSSDISVIIEGAKGDNYNRCIISINQIKSETGLILADLLTAISARLQHAQVPAPVKITWLDALSEIEANLACGGSEEIQSAALVGAMKKGWSLMEPQGPCSEDS</sequence>
<evidence type="ECO:0000256" key="3">
    <source>
        <dbReference type="ARBA" id="ARBA00022705"/>
    </source>
</evidence>
<dbReference type="GO" id="GO:0031390">
    <property type="term" value="C:Ctf18 RFC-like complex"/>
    <property type="evidence" value="ECO:0007669"/>
    <property type="project" value="TreeGrafter"/>
</dbReference>
<name>B0Y2N9_ASPFC</name>
<evidence type="ECO:0000256" key="5">
    <source>
        <dbReference type="ARBA" id="ARBA00022840"/>
    </source>
</evidence>
<dbReference type="InterPro" id="IPR003959">
    <property type="entry name" value="ATPase_AAA_core"/>
</dbReference>
<keyword evidence="9" id="KW-1185">Reference proteome</keyword>
<comment type="subcellular location">
    <subcellularLocation>
        <location evidence="1">Nucleus</location>
    </subcellularLocation>
</comment>
<evidence type="ECO:0000256" key="6">
    <source>
        <dbReference type="ARBA" id="ARBA00023242"/>
    </source>
</evidence>
<dbReference type="PANTHER" id="PTHR11669">
    <property type="entry name" value="REPLICATION FACTOR C / DNA POLYMERASE III GAMMA-TAU SUBUNIT"/>
    <property type="match status" value="1"/>
</dbReference>
<dbReference type="GO" id="GO:0016887">
    <property type="term" value="F:ATP hydrolysis activity"/>
    <property type="evidence" value="ECO:0007669"/>
    <property type="project" value="InterPro"/>
</dbReference>
<dbReference type="VEuPathDB" id="FungiDB:AFUB_062490"/>
<dbReference type="Pfam" id="PF08542">
    <property type="entry name" value="Rep_fac_C"/>
    <property type="match status" value="1"/>
</dbReference>
<dbReference type="CDD" id="cd00009">
    <property type="entry name" value="AAA"/>
    <property type="match status" value="1"/>
</dbReference>
<dbReference type="Proteomes" id="UP000001699">
    <property type="component" value="Unassembled WGS sequence"/>
</dbReference>
<protein>
    <submittedName>
        <fullName evidence="8">Replication factor C subunit</fullName>
    </submittedName>
</protein>
<dbReference type="SUPFAM" id="SSF48019">
    <property type="entry name" value="post-AAA+ oligomerization domain-like"/>
    <property type="match status" value="1"/>
</dbReference>
<dbReference type="SMART" id="SM00382">
    <property type="entry name" value="AAA"/>
    <property type="match status" value="1"/>
</dbReference>
<evidence type="ECO:0000256" key="2">
    <source>
        <dbReference type="ARBA" id="ARBA00005378"/>
    </source>
</evidence>
<dbReference type="HOGENOM" id="CLU_042324_2_0_1"/>
<dbReference type="EMBL" id="DS499597">
    <property type="protein sequence ID" value="EDP52210.1"/>
    <property type="molecule type" value="Genomic_DNA"/>
</dbReference>
<dbReference type="GO" id="GO:0003689">
    <property type="term" value="F:DNA clamp loader activity"/>
    <property type="evidence" value="ECO:0007669"/>
    <property type="project" value="TreeGrafter"/>
</dbReference>
<dbReference type="GO" id="GO:0006281">
    <property type="term" value="P:DNA repair"/>
    <property type="evidence" value="ECO:0007669"/>
    <property type="project" value="TreeGrafter"/>
</dbReference>
<dbReference type="PANTHER" id="PTHR11669:SF9">
    <property type="entry name" value="REPLICATION FACTOR C SUBUNIT 5"/>
    <property type="match status" value="1"/>
</dbReference>
<feature type="domain" description="AAA+ ATPase" evidence="7">
    <location>
        <begin position="51"/>
        <end position="187"/>
    </location>
</feature>
<dbReference type="GO" id="GO:0031389">
    <property type="term" value="C:Rad17 RFC-like complex"/>
    <property type="evidence" value="ECO:0007669"/>
    <property type="project" value="TreeGrafter"/>
</dbReference>
<dbReference type="GO" id="GO:0006271">
    <property type="term" value="P:DNA strand elongation involved in DNA replication"/>
    <property type="evidence" value="ECO:0007669"/>
    <property type="project" value="UniProtKB-ARBA"/>
</dbReference>
<keyword evidence="5" id="KW-0067">ATP-binding</keyword>
<dbReference type="InterPro" id="IPR050238">
    <property type="entry name" value="DNA_Rep/Repair_Clamp_Loader"/>
</dbReference>
<evidence type="ECO:0000256" key="4">
    <source>
        <dbReference type="ARBA" id="ARBA00022741"/>
    </source>
</evidence>
<dbReference type="AlphaFoldDB" id="B0Y2N9"/>
<keyword evidence="4" id="KW-0547">Nucleotide-binding</keyword>
<dbReference type="GO" id="GO:0005663">
    <property type="term" value="C:DNA replication factor C complex"/>
    <property type="evidence" value="ECO:0007669"/>
    <property type="project" value="TreeGrafter"/>
</dbReference>
<reference evidence="8 9" key="1">
    <citation type="journal article" date="2008" name="PLoS Genet.">
        <title>Genomic islands in the pathogenic filamentous fungus Aspergillus fumigatus.</title>
        <authorList>
            <person name="Fedorova N.D."/>
            <person name="Khaldi N."/>
            <person name="Joardar V.S."/>
            <person name="Maiti R."/>
            <person name="Amedeo P."/>
            <person name="Anderson M.J."/>
            <person name="Crabtree J."/>
            <person name="Silva J.C."/>
            <person name="Badger J.H."/>
            <person name="Albarraq A."/>
            <person name="Angiuoli S."/>
            <person name="Bussey H."/>
            <person name="Bowyer P."/>
            <person name="Cotty P.J."/>
            <person name="Dyer P.S."/>
            <person name="Egan A."/>
            <person name="Galens K."/>
            <person name="Fraser-Liggett C.M."/>
            <person name="Haas B.J."/>
            <person name="Inman J.M."/>
            <person name="Kent R."/>
            <person name="Lemieux S."/>
            <person name="Malavazi I."/>
            <person name="Orvis J."/>
            <person name="Roemer T."/>
            <person name="Ronning C.M."/>
            <person name="Sundaram J.P."/>
            <person name="Sutton G."/>
            <person name="Turner G."/>
            <person name="Venter J.C."/>
            <person name="White O.R."/>
            <person name="Whitty B.R."/>
            <person name="Youngman P."/>
            <person name="Wolfe K.H."/>
            <person name="Goldman G.H."/>
            <person name="Wortman J.R."/>
            <person name="Jiang B."/>
            <person name="Denning D.W."/>
            <person name="Nierman W.C."/>
        </authorList>
    </citation>
    <scope>NUCLEOTIDE SEQUENCE [LARGE SCALE GENOMIC DNA]</scope>
    <source>
        <strain evidence="9">CBS 144.89 / FGSC A1163 / CEA10</strain>
    </source>
</reference>
<dbReference type="SUPFAM" id="SSF52540">
    <property type="entry name" value="P-loop containing nucleoside triphosphate hydrolases"/>
    <property type="match status" value="1"/>
</dbReference>
<dbReference type="Gene3D" id="3.40.50.300">
    <property type="entry name" value="P-loop containing nucleotide triphosphate hydrolases"/>
    <property type="match status" value="1"/>
</dbReference>
<dbReference type="InterPro" id="IPR008921">
    <property type="entry name" value="DNA_pol3_clamp-load_cplx_C"/>
</dbReference>
<dbReference type="FunFam" id="3.40.50.300:FF:000952">
    <property type="entry name" value="Replication factor C subunit 2"/>
    <property type="match status" value="1"/>
</dbReference>
<dbReference type="Gene3D" id="1.10.8.60">
    <property type="match status" value="1"/>
</dbReference>
<dbReference type="InterPro" id="IPR003593">
    <property type="entry name" value="AAA+_ATPase"/>
</dbReference>
<keyword evidence="6" id="KW-0539">Nucleus</keyword>
<dbReference type="GO" id="GO:0031391">
    <property type="term" value="C:Elg1 RFC-like complex"/>
    <property type="evidence" value="ECO:0007669"/>
    <property type="project" value="TreeGrafter"/>
</dbReference>
<evidence type="ECO:0000313" key="9">
    <source>
        <dbReference type="Proteomes" id="UP000001699"/>
    </source>
</evidence>
<accession>B0Y2N9</accession>
<dbReference type="Pfam" id="PF00004">
    <property type="entry name" value="AAA"/>
    <property type="match status" value="1"/>
</dbReference>
<dbReference type="Gene3D" id="1.20.272.10">
    <property type="match status" value="1"/>
</dbReference>
<gene>
    <name evidence="8" type="ORF">AFUB_062490</name>
</gene>